<dbReference type="Pfam" id="PF12733">
    <property type="entry name" value="Cadherin-like"/>
    <property type="match status" value="1"/>
</dbReference>
<evidence type="ECO:0000256" key="1">
    <source>
        <dbReference type="SAM" id="MobiDB-lite"/>
    </source>
</evidence>
<dbReference type="STRING" id="37658.SAMN05661086_01097"/>
<dbReference type="InterPro" id="IPR025883">
    <property type="entry name" value="Cadherin-like_domain"/>
</dbReference>
<dbReference type="EMBL" id="FOYZ01000003">
    <property type="protein sequence ID" value="SFR69433.1"/>
    <property type="molecule type" value="Genomic_DNA"/>
</dbReference>
<feature type="domain" description="SH3b" evidence="2">
    <location>
        <begin position="199"/>
        <end position="275"/>
    </location>
</feature>
<dbReference type="InterPro" id="IPR003646">
    <property type="entry name" value="SH3-like_bac-type"/>
</dbReference>
<gene>
    <name evidence="3" type="ORF">SAMN05661086_01097</name>
</gene>
<dbReference type="Proteomes" id="UP000199659">
    <property type="component" value="Unassembled WGS sequence"/>
</dbReference>
<feature type="compositionally biased region" description="Pro residues" evidence="1">
    <location>
        <begin position="310"/>
        <end position="323"/>
    </location>
</feature>
<dbReference type="AlphaFoldDB" id="A0A1I6IRS3"/>
<sequence>MKSNKHRILFCVSCIALTIVLFVSVHNLGRIDSYAASTLKLAGKSTASKVNVRTKPGRTASQMIINEKKVQLSKNQAVTVLKEKVVSGEKWYYISFKYLKKSYRGYVLSNYVKLTLKTSASAAVSAKTSQKIVTKAGGSTYKKVSGKVVSLKKGTAVTVLKESTVSKKKWFYISFVYKKKTYKGYILADSVSFVIPETTKTGSVAASRLNVRTGAGTTYPILEYKEQKVQLTKGTLVTIVSEKKVDTVLWYQVKFSYESASLKGYVSGEFIQLTTKTAVTPLPEATPTPEITEIPEVTSTPEITETPEITPEPTPEITPVPTVTPVPTALTDAEFEAALMSEGFPEDYKAKLRLLHQQYPLWQFKAYHTGYDWNTVIEKESVVGKNLITNAKSIAWKSIEAGAYNWSTDSFIPFDGSTWVTVSKEGLAYYMDPRNFLTTDGIFQFEHLAYNEQYQTKSGVESILSNTVMGNKSYTYLDEAQTETSTTYGDTFIAAAKYSNVNPFHLATRVKQEVATSTGLSASATGQFAGYEGYYNFYNIGATHSTVAGGAIANGLSFAKTGGSYSQANKDLFLIPWTSPYRSIVGGAKFIGNNYINKGQDTVYLQKFNLSNYSTFSHQYMANVEAARAEAQKTYTAYKNFTDIPVVFYIPVYYNMPAAPCPVPSGGLNPNNWLKKLSVIGQTMTPTFQVSDAVNTSYTVIVDSSVTSVTIEASAVSSKATVVGNVEYPVNIGVNTIPVVVTAENGQQRTYEIYVIKNA</sequence>
<keyword evidence="4" id="KW-1185">Reference proteome</keyword>
<dbReference type="Gene3D" id="2.30.30.40">
    <property type="entry name" value="SH3 Domains"/>
    <property type="match status" value="2"/>
</dbReference>
<dbReference type="RefSeq" id="WP_092559686.1">
    <property type="nucleotide sequence ID" value="NZ_FOYZ01000003.1"/>
</dbReference>
<evidence type="ECO:0000259" key="2">
    <source>
        <dbReference type="PROSITE" id="PS51781"/>
    </source>
</evidence>
<proteinExistence type="predicted"/>
<name>A0A1I6IRS3_9FIRM</name>
<evidence type="ECO:0000313" key="4">
    <source>
        <dbReference type="Proteomes" id="UP000199659"/>
    </source>
</evidence>
<accession>A0A1I6IRS3</accession>
<dbReference type="SMART" id="SM00287">
    <property type="entry name" value="SH3b"/>
    <property type="match status" value="2"/>
</dbReference>
<dbReference type="PROSITE" id="PS51781">
    <property type="entry name" value="SH3B"/>
    <property type="match status" value="1"/>
</dbReference>
<feature type="region of interest" description="Disordered" evidence="1">
    <location>
        <begin position="303"/>
        <end position="323"/>
    </location>
</feature>
<reference evidence="3 4" key="1">
    <citation type="submission" date="2016-10" db="EMBL/GenBank/DDBJ databases">
        <authorList>
            <person name="de Groot N.N."/>
        </authorList>
    </citation>
    <scope>NUCLEOTIDE SEQUENCE [LARGE SCALE GENOMIC DNA]</scope>
    <source>
        <strain evidence="3 4">743A</strain>
    </source>
</reference>
<organism evidence="3 4">
    <name type="scientific">Anaeromicropila populeti</name>
    <dbReference type="NCBI Taxonomy" id="37658"/>
    <lineage>
        <taxon>Bacteria</taxon>
        <taxon>Bacillati</taxon>
        <taxon>Bacillota</taxon>
        <taxon>Clostridia</taxon>
        <taxon>Lachnospirales</taxon>
        <taxon>Lachnospiraceae</taxon>
        <taxon>Anaeromicropila</taxon>
    </lineage>
</organism>
<dbReference type="OrthoDB" id="9816557at2"/>
<evidence type="ECO:0000313" key="3">
    <source>
        <dbReference type="EMBL" id="SFR69433.1"/>
    </source>
</evidence>
<protein>
    <submittedName>
        <fullName evidence="3">Beta-N-acetylglucosaminidase</fullName>
    </submittedName>
</protein>